<reference evidence="1 2" key="1">
    <citation type="submission" date="2014-03" db="EMBL/GenBank/DDBJ databases">
        <title>Genomics of Bifidobacteria.</title>
        <authorList>
            <person name="Ventura M."/>
            <person name="Milani C."/>
            <person name="Lugli G.A."/>
        </authorList>
    </citation>
    <scope>NUCLEOTIDE SEQUENCE [LARGE SCALE GENOMIC DNA]</scope>
    <source>
        <strain evidence="2">JCM 15918</strain>
    </source>
</reference>
<evidence type="ECO:0000313" key="2">
    <source>
        <dbReference type="Proteomes" id="UP000029091"/>
    </source>
</evidence>
<dbReference type="AlphaFoldDB" id="A0A087DRP7"/>
<protein>
    <submittedName>
        <fullName evidence="1">Phage protein</fullName>
    </submittedName>
</protein>
<organism evidence="1 2">
    <name type="scientific">Bifidobacterium adolescentis JCM 15918</name>
    <dbReference type="NCBI Taxonomy" id="1437612"/>
    <lineage>
        <taxon>Bacteria</taxon>
        <taxon>Bacillati</taxon>
        <taxon>Actinomycetota</taxon>
        <taxon>Actinomycetes</taxon>
        <taxon>Bifidobacteriales</taxon>
        <taxon>Bifidobacteriaceae</taxon>
        <taxon>Bifidobacterium</taxon>
    </lineage>
</organism>
<dbReference type="RefSeq" id="WP_235693616.1">
    <property type="nucleotide sequence ID" value="NZ_JDUX01000005.1"/>
</dbReference>
<gene>
    <name evidence="1" type="ORF">BSTER_0772</name>
</gene>
<accession>A0A087DRP7</accession>
<proteinExistence type="predicted"/>
<sequence>MSKETLAPPLPPTDARTEAVAERLFGLKWALRKDSTEIIHEEWNTASEWIRDGYLRQAIEVLAAAEQAEPASAKASGYQDRMRVEYRELTARAGRLRDMLQRYADGTLDFEPTCPISLLSRQLDVMDEYALILRRRANIEHISLGEQRIDTATRDTR</sequence>
<comment type="caution">
    <text evidence="1">The sequence shown here is derived from an EMBL/GenBank/DDBJ whole genome shotgun (WGS) entry which is preliminary data.</text>
</comment>
<name>A0A087DRP7_BIFAD</name>
<dbReference type="Proteomes" id="UP000029091">
    <property type="component" value="Unassembled WGS sequence"/>
</dbReference>
<evidence type="ECO:0000313" key="1">
    <source>
        <dbReference type="EMBL" id="KFI98197.1"/>
    </source>
</evidence>
<dbReference type="EMBL" id="JGZQ01000003">
    <property type="protein sequence ID" value="KFI98197.1"/>
    <property type="molecule type" value="Genomic_DNA"/>
</dbReference>
<dbReference type="Pfam" id="PF21825">
    <property type="entry name" value="crAss001_48"/>
    <property type="match status" value="1"/>
</dbReference>
<dbReference type="InterPro" id="IPR054052">
    <property type="entry name" value="Y16Q-like"/>
</dbReference>